<dbReference type="NCBIfam" id="NF008401">
    <property type="entry name" value="PRK11200.1"/>
    <property type="match status" value="1"/>
</dbReference>
<dbReference type="GO" id="GO:0045454">
    <property type="term" value="P:cell redox homeostasis"/>
    <property type="evidence" value="ECO:0007669"/>
    <property type="project" value="InterPro"/>
</dbReference>
<comment type="subunit">
    <text evidence="1">Monomer.</text>
</comment>
<dbReference type="Gene3D" id="3.40.30.10">
    <property type="entry name" value="Glutaredoxin"/>
    <property type="match status" value="1"/>
</dbReference>
<dbReference type="InterPro" id="IPR036249">
    <property type="entry name" value="Thioredoxin-like_sf"/>
</dbReference>
<dbReference type="NCBIfam" id="TIGR02183">
    <property type="entry name" value="GRXA"/>
    <property type="match status" value="1"/>
</dbReference>
<dbReference type="GO" id="GO:0015035">
    <property type="term" value="F:protein-disulfide reductase activity"/>
    <property type="evidence" value="ECO:0007669"/>
    <property type="project" value="InterPro"/>
</dbReference>
<accession>A0AAW8CKG7</accession>
<dbReference type="AlphaFoldDB" id="A0AAW8CKG7"/>
<gene>
    <name evidence="5" type="ORF">QJU78_10445</name>
</gene>
<name>A0AAW8CKG7_9PAST</name>
<dbReference type="Proteomes" id="UP001230466">
    <property type="component" value="Unassembled WGS sequence"/>
</dbReference>
<evidence type="ECO:0000313" key="6">
    <source>
        <dbReference type="Proteomes" id="UP001230466"/>
    </source>
</evidence>
<dbReference type="InterPro" id="IPR011767">
    <property type="entry name" value="GLR_AS"/>
</dbReference>
<dbReference type="InterPro" id="IPR002109">
    <property type="entry name" value="Glutaredoxin"/>
</dbReference>
<keyword evidence="3" id="KW-0676">Redox-active center</keyword>
<dbReference type="Pfam" id="PF00462">
    <property type="entry name" value="Glutaredoxin"/>
    <property type="match status" value="1"/>
</dbReference>
<protein>
    <submittedName>
        <fullName evidence="5">GrxA family glutaredoxin</fullName>
    </submittedName>
</protein>
<dbReference type="PROSITE" id="PS51354">
    <property type="entry name" value="GLUTAREDOXIN_2"/>
    <property type="match status" value="1"/>
</dbReference>
<dbReference type="GO" id="GO:0009055">
    <property type="term" value="F:electron transfer activity"/>
    <property type="evidence" value="ECO:0007669"/>
    <property type="project" value="InterPro"/>
</dbReference>
<reference evidence="5" key="1">
    <citation type="journal article" date="2023" name="Front. Microbiol.">
        <title>Phylogeography and host specificity of Pasteurellaceae pathogenic to sea-farmed fish in the north-east Atlantic.</title>
        <authorList>
            <person name="Gulla S."/>
            <person name="Colquhoun D.J."/>
            <person name="Olsen A.B."/>
            <person name="Spilsberg B."/>
            <person name="Lagesen K."/>
            <person name="Aakesson C.P."/>
            <person name="Strom S."/>
            <person name="Manji F."/>
            <person name="Birkbeck T.H."/>
            <person name="Nilsen H.K."/>
        </authorList>
    </citation>
    <scope>NUCLEOTIDE SEQUENCE</scope>
    <source>
        <strain evidence="5">VIB1234</strain>
    </source>
</reference>
<dbReference type="PRINTS" id="PR00160">
    <property type="entry name" value="GLUTAREDOXIN"/>
</dbReference>
<feature type="domain" description="Glutaredoxin" evidence="4">
    <location>
        <begin position="3"/>
        <end position="69"/>
    </location>
</feature>
<organism evidence="5 6">
    <name type="scientific">Pasteurella atlantica</name>
    <dbReference type="NCBI Taxonomy" id="2827233"/>
    <lineage>
        <taxon>Bacteria</taxon>
        <taxon>Pseudomonadati</taxon>
        <taxon>Pseudomonadota</taxon>
        <taxon>Gammaproteobacteria</taxon>
        <taxon>Pasteurellales</taxon>
        <taxon>Pasteurellaceae</taxon>
        <taxon>Pasteurella</taxon>
    </lineage>
</organism>
<comment type="caution">
    <text evidence="5">The sequence shown here is derived from an EMBL/GenBank/DDBJ whole genome shotgun (WGS) entry which is preliminary data.</text>
</comment>
<proteinExistence type="predicted"/>
<dbReference type="PROSITE" id="PS00195">
    <property type="entry name" value="GLUTAREDOXIN_1"/>
    <property type="match status" value="1"/>
</dbReference>
<dbReference type="InterPro" id="IPR011902">
    <property type="entry name" value="GRXA"/>
</dbReference>
<sequence>MFIEIYGRLNCPYCTRAIALARKMKVTLDDVNFKFIDMETNNISKSDLEPKVGKPVRTVPQIFIDDKYVGGCAEFQTLVKQMLKTINLN</sequence>
<dbReference type="SUPFAM" id="SSF52833">
    <property type="entry name" value="Thioredoxin-like"/>
    <property type="match status" value="1"/>
</dbReference>
<evidence type="ECO:0000256" key="2">
    <source>
        <dbReference type="ARBA" id="ARBA00023157"/>
    </source>
</evidence>
<dbReference type="InterPro" id="IPR014025">
    <property type="entry name" value="Glutaredoxin_subgr"/>
</dbReference>
<dbReference type="RefSeq" id="WP_211599391.1">
    <property type="nucleotide sequence ID" value="NZ_JAGRQI010000033.1"/>
</dbReference>
<keyword evidence="2" id="KW-1015">Disulfide bond</keyword>
<evidence type="ECO:0000256" key="3">
    <source>
        <dbReference type="ARBA" id="ARBA00023284"/>
    </source>
</evidence>
<dbReference type="EMBL" id="JASAYJ010000033">
    <property type="protein sequence ID" value="MDP8188171.1"/>
    <property type="molecule type" value="Genomic_DNA"/>
</dbReference>
<evidence type="ECO:0000256" key="1">
    <source>
        <dbReference type="ARBA" id="ARBA00011245"/>
    </source>
</evidence>
<evidence type="ECO:0000259" key="4">
    <source>
        <dbReference type="Pfam" id="PF00462"/>
    </source>
</evidence>
<evidence type="ECO:0000313" key="5">
    <source>
        <dbReference type="EMBL" id="MDP8188171.1"/>
    </source>
</evidence>